<dbReference type="AlphaFoldDB" id="A0A1J5RFC2"/>
<proteinExistence type="inferred from homology"/>
<protein>
    <submittedName>
        <fullName evidence="6">Protease 4</fullName>
        <ecNumber evidence="6">3.4.21.-</ecNumber>
    </submittedName>
</protein>
<dbReference type="GO" id="GO:0008236">
    <property type="term" value="F:serine-type peptidase activity"/>
    <property type="evidence" value="ECO:0007669"/>
    <property type="project" value="UniProtKB-KW"/>
</dbReference>
<dbReference type="CDD" id="cd07018">
    <property type="entry name" value="S49_SppA_67K_type"/>
    <property type="match status" value="1"/>
</dbReference>
<accession>A0A1J5RFC2</accession>
<dbReference type="InterPro" id="IPR002142">
    <property type="entry name" value="Peptidase_S49"/>
</dbReference>
<evidence type="ECO:0000259" key="5">
    <source>
        <dbReference type="Pfam" id="PF01343"/>
    </source>
</evidence>
<comment type="caution">
    <text evidence="6">The sequence shown here is derived from an EMBL/GenBank/DDBJ whole genome shotgun (WGS) entry which is preliminary data.</text>
</comment>
<dbReference type="Pfam" id="PF01343">
    <property type="entry name" value="Peptidase_S49"/>
    <property type="match status" value="2"/>
</dbReference>
<dbReference type="Gene3D" id="3.90.226.10">
    <property type="entry name" value="2-enoyl-CoA Hydratase, Chain A, domain 1"/>
    <property type="match status" value="4"/>
</dbReference>
<feature type="domain" description="Peptidase S49" evidence="5">
    <location>
        <begin position="360"/>
        <end position="511"/>
    </location>
</feature>
<sequence length="588" mass="62511">MRLFGRVALIVLAVVGSLTLLLAAAIGLWTARQEAPPLPAHMVLTLDLNHGLAEARPDSPLARLQSDGAPTVLQVIRALDRAAADPRVAGLLMRLDGARIGMAQAQELRDAVARFRAGGKRTLFYSSGFGEGSAATIGYYLASAFQQVWLQPSGDLGITGFMAESPFLKGLFDKLGITAQFGARWEYKSAIETFTRDGMSKANQQSLTGLVQGWTGQIVAAVAHDRGLAPAQVRQDIDQAPLMADEALKQKLVDKLAYWDEVQKSLLTSGRKFVSLDDYTARLKDEPNAVKVALIMGVGTVQQDSGDDLGDGAVFSARRLVKAFQDAAKDPKVKAILFRIDSPGGSYPAADAVWRAVGQARAAGKPVVVSMGDVAASGGYFAALPADRIFADAGTITGSIGVFSGKFVAADLWKKVGVSWGEVPGGANAGMWSSNQPFSPAAWARLNVMLDHVYADFTGKAEQARHITPAAMDALARGRIWTGADAAQRHLVDGVGGYTAAWSAIRDLVHVPSQMPLALEPFPKPRDPVEELMQILRTGRVPDDLSASLSADSRALALFTRLERLAAPLTALSADPAPQTRMPPLAVP</sequence>
<comment type="similarity">
    <text evidence="1">Belongs to the peptidase S49 family.</text>
</comment>
<dbReference type="PANTHER" id="PTHR33209:SF1">
    <property type="entry name" value="PEPTIDASE S49 DOMAIN-CONTAINING PROTEIN"/>
    <property type="match status" value="1"/>
</dbReference>
<dbReference type="PIRSF" id="PIRSF001217">
    <property type="entry name" value="Protease_4_SppA"/>
    <property type="match status" value="1"/>
</dbReference>
<keyword evidence="4" id="KW-0720">Serine protease</keyword>
<organism evidence="6">
    <name type="scientific">mine drainage metagenome</name>
    <dbReference type="NCBI Taxonomy" id="410659"/>
    <lineage>
        <taxon>unclassified sequences</taxon>
        <taxon>metagenomes</taxon>
        <taxon>ecological metagenomes</taxon>
    </lineage>
</organism>
<evidence type="ECO:0000256" key="1">
    <source>
        <dbReference type="ARBA" id="ARBA00008683"/>
    </source>
</evidence>
<dbReference type="InterPro" id="IPR004634">
    <property type="entry name" value="Pept_S49_pIV"/>
</dbReference>
<dbReference type="InterPro" id="IPR029045">
    <property type="entry name" value="ClpP/crotonase-like_dom_sf"/>
</dbReference>
<dbReference type="InterPro" id="IPR047217">
    <property type="entry name" value="S49_SppA_67K_type_N"/>
</dbReference>
<evidence type="ECO:0000256" key="4">
    <source>
        <dbReference type="ARBA" id="ARBA00022825"/>
    </source>
</evidence>
<keyword evidence="2 6" id="KW-0645">Protease</keyword>
<dbReference type="CDD" id="cd07023">
    <property type="entry name" value="S49_Sppa_N_C"/>
    <property type="match status" value="1"/>
</dbReference>
<dbReference type="GO" id="GO:0016020">
    <property type="term" value="C:membrane"/>
    <property type="evidence" value="ECO:0007669"/>
    <property type="project" value="InterPro"/>
</dbReference>
<evidence type="ECO:0000256" key="2">
    <source>
        <dbReference type="ARBA" id="ARBA00022670"/>
    </source>
</evidence>
<dbReference type="SUPFAM" id="SSF52096">
    <property type="entry name" value="ClpP/crotonase"/>
    <property type="match status" value="2"/>
</dbReference>
<evidence type="ECO:0000313" key="6">
    <source>
        <dbReference type="EMBL" id="OIQ94473.1"/>
    </source>
</evidence>
<evidence type="ECO:0000256" key="3">
    <source>
        <dbReference type="ARBA" id="ARBA00022801"/>
    </source>
</evidence>
<reference evidence="6" key="1">
    <citation type="submission" date="2016-10" db="EMBL/GenBank/DDBJ databases">
        <title>Sequence of Gallionella enrichment culture.</title>
        <authorList>
            <person name="Poehlein A."/>
            <person name="Muehling M."/>
            <person name="Daniel R."/>
        </authorList>
    </citation>
    <scope>NUCLEOTIDE SEQUENCE</scope>
</reference>
<dbReference type="PANTHER" id="PTHR33209">
    <property type="entry name" value="PROTEASE 4"/>
    <property type="match status" value="1"/>
</dbReference>
<dbReference type="EC" id="3.4.21.-" evidence="6"/>
<dbReference type="EMBL" id="MLJW01000185">
    <property type="protein sequence ID" value="OIQ94473.1"/>
    <property type="molecule type" value="Genomic_DNA"/>
</dbReference>
<name>A0A1J5RFC2_9ZZZZ</name>
<keyword evidence="3 6" id="KW-0378">Hydrolase</keyword>
<dbReference type="InterPro" id="IPR047272">
    <property type="entry name" value="S49_SppA_C"/>
</dbReference>
<feature type="domain" description="Peptidase S49" evidence="5">
    <location>
        <begin position="131"/>
        <end position="266"/>
    </location>
</feature>
<dbReference type="GO" id="GO:0006465">
    <property type="term" value="P:signal peptide processing"/>
    <property type="evidence" value="ECO:0007669"/>
    <property type="project" value="InterPro"/>
</dbReference>
<gene>
    <name evidence="6" type="primary">sppA_8</name>
    <name evidence="6" type="ORF">GALL_235230</name>
</gene>